<dbReference type="NCBIfam" id="TIGR02595">
    <property type="entry name" value="PEP_CTERM"/>
    <property type="match status" value="1"/>
</dbReference>
<evidence type="ECO:0000256" key="1">
    <source>
        <dbReference type="SAM" id="Phobius"/>
    </source>
</evidence>
<evidence type="ECO:0000313" key="4">
    <source>
        <dbReference type="Proteomes" id="UP000237819"/>
    </source>
</evidence>
<feature type="domain" description="Ice-binding protein C-terminal" evidence="2">
    <location>
        <begin position="260"/>
        <end position="284"/>
    </location>
</feature>
<dbReference type="InterPro" id="IPR013424">
    <property type="entry name" value="Ice-binding_C"/>
</dbReference>
<gene>
    <name evidence="3" type="ORF">C5Y93_09680</name>
</gene>
<dbReference type="AlphaFoldDB" id="A0A2S8GP70"/>
<keyword evidence="1" id="KW-0472">Membrane</keyword>
<keyword evidence="1" id="KW-1133">Transmembrane helix</keyword>
<dbReference type="EMBL" id="PUHZ01000010">
    <property type="protein sequence ID" value="PQO46246.1"/>
    <property type="molecule type" value="Genomic_DNA"/>
</dbReference>
<dbReference type="Proteomes" id="UP000237819">
    <property type="component" value="Unassembled WGS sequence"/>
</dbReference>
<comment type="caution">
    <text evidence="3">The sequence shown here is derived from an EMBL/GenBank/DDBJ whole genome shotgun (WGS) entry which is preliminary data.</text>
</comment>
<organism evidence="3 4">
    <name type="scientific">Blastopirellula marina</name>
    <dbReference type="NCBI Taxonomy" id="124"/>
    <lineage>
        <taxon>Bacteria</taxon>
        <taxon>Pseudomonadati</taxon>
        <taxon>Planctomycetota</taxon>
        <taxon>Planctomycetia</taxon>
        <taxon>Pirellulales</taxon>
        <taxon>Pirellulaceae</taxon>
        <taxon>Blastopirellula</taxon>
    </lineage>
</organism>
<proteinExistence type="predicted"/>
<evidence type="ECO:0000259" key="2">
    <source>
        <dbReference type="Pfam" id="PF07589"/>
    </source>
</evidence>
<dbReference type="Pfam" id="PF07589">
    <property type="entry name" value="PEP-CTERM"/>
    <property type="match status" value="1"/>
</dbReference>
<name>A0A2S8GP70_9BACT</name>
<evidence type="ECO:0000313" key="3">
    <source>
        <dbReference type="EMBL" id="PQO46246.1"/>
    </source>
</evidence>
<reference evidence="3 4" key="1">
    <citation type="submission" date="2018-02" db="EMBL/GenBank/DDBJ databases">
        <title>Comparative genomes isolates from brazilian mangrove.</title>
        <authorList>
            <person name="Araujo J.E."/>
            <person name="Taketani R.G."/>
            <person name="Silva M.C.P."/>
            <person name="Loureco M.V."/>
            <person name="Andreote F.D."/>
        </authorList>
    </citation>
    <scope>NUCLEOTIDE SEQUENCE [LARGE SCALE GENOMIC DNA]</scope>
    <source>
        <strain evidence="3 4">Nap-Phe MGV</strain>
    </source>
</reference>
<accession>A0A2S8GP70</accession>
<dbReference type="OrthoDB" id="280680at2"/>
<sequence>MFTFHPSLTTLGAGTSPLFYRTGRETPSMKLLPKALLGLLLLSFTWNISQADMLTSEVIFGSGNTNENFTVSRSNGIEIGMRAKTRYPTPSNSDQSGSLGYSLNEGDYYFANPTDASQPLRGSWNLDWSVNSDYLGTSGDVLSAYDYELAISFAPESGMGAAPSIDFDPLFPINDNWYGTNSTPNGGGQVGNKSPFAFALDDLNNVAQNSTNVGFFGFFPNPADVSTPGIYTIVLSVLENDVVLASNQINVYAGVNPPVAVPEPTSMAIFGLGALGLIGGAARKRMKRNRESSPA</sequence>
<protein>
    <recommendedName>
        <fullName evidence="2">Ice-binding protein C-terminal domain-containing protein</fullName>
    </recommendedName>
</protein>
<dbReference type="RefSeq" id="WP_105335218.1">
    <property type="nucleotide sequence ID" value="NZ_PUHZ01000010.1"/>
</dbReference>
<feature type="transmembrane region" description="Helical" evidence="1">
    <location>
        <begin position="265"/>
        <end position="282"/>
    </location>
</feature>
<keyword evidence="1" id="KW-0812">Transmembrane</keyword>